<dbReference type="RefSeq" id="WP_074240781.1">
    <property type="nucleotide sequence ID" value="NZ_FSRA01000002.1"/>
</dbReference>
<dbReference type="STRING" id="536979.SAMN04488055_3555"/>
<gene>
    <name evidence="2" type="ORF">SAMN04488055_3555</name>
</gene>
<keyword evidence="1" id="KW-0732">Signal</keyword>
<feature type="chain" id="PRO_5012975265" description="3-keto-disaccharide hydrolase domain-containing protein" evidence="1">
    <location>
        <begin position="20"/>
        <end position="376"/>
    </location>
</feature>
<feature type="signal peptide" evidence="1">
    <location>
        <begin position="1"/>
        <end position="19"/>
    </location>
</feature>
<sequence length="376" mass="42677">MTKTAIVLIPVFFAIMATAQTKKKAQQEIKVPLTAENWAFKPGTVEFITHKSVPAMKLLGGQDSAILKTMDFTDGTIEYDIELLDQKFTAFYFRWNSAKETECFYFRPAKSGKGDAVQYAPFIDGVNLWDMLFHYQAPATFETGKWNHVKLVISGRQMRAYVNNDKWPCLLIPMLEGNNLQGALAFDGHVIISGLVVKPGQTEDLSPQEGPDLTDHDTRYIRRWQISPPVAAPKKFEFNDEYFKKKDAVSWDTIWAERRGLVNITRKYGGPPYLSRRLVWLKTNVHSAIAQTRKLNLGISDEIWIFANGKFIGTDQNIYGHPLMKQPQGRCAVENASMPIPLVQGDNEIMIAVACDFYGWGIIAQWDKDEDLTLNK</sequence>
<dbReference type="OrthoDB" id="2634655at2"/>
<dbReference type="EMBL" id="FSRA01000002">
    <property type="protein sequence ID" value="SIO38254.1"/>
    <property type="molecule type" value="Genomic_DNA"/>
</dbReference>
<organism evidence="2 3">
    <name type="scientific">Chitinophaga niabensis</name>
    <dbReference type="NCBI Taxonomy" id="536979"/>
    <lineage>
        <taxon>Bacteria</taxon>
        <taxon>Pseudomonadati</taxon>
        <taxon>Bacteroidota</taxon>
        <taxon>Chitinophagia</taxon>
        <taxon>Chitinophagales</taxon>
        <taxon>Chitinophagaceae</taxon>
        <taxon>Chitinophaga</taxon>
    </lineage>
</organism>
<dbReference type="Gene3D" id="2.60.120.560">
    <property type="entry name" value="Exo-inulinase, domain 1"/>
    <property type="match status" value="1"/>
</dbReference>
<reference evidence="2 3" key="1">
    <citation type="submission" date="2016-11" db="EMBL/GenBank/DDBJ databases">
        <authorList>
            <person name="Jaros S."/>
            <person name="Januszkiewicz K."/>
            <person name="Wedrychowicz H."/>
        </authorList>
    </citation>
    <scope>NUCLEOTIDE SEQUENCE [LARGE SCALE GENOMIC DNA]</scope>
    <source>
        <strain evidence="2 3">DSM 24787</strain>
    </source>
</reference>
<evidence type="ECO:0000256" key="1">
    <source>
        <dbReference type="SAM" id="SignalP"/>
    </source>
</evidence>
<dbReference type="AlphaFoldDB" id="A0A1N6J1Q4"/>
<evidence type="ECO:0000313" key="3">
    <source>
        <dbReference type="Proteomes" id="UP000185003"/>
    </source>
</evidence>
<evidence type="ECO:0008006" key="4">
    <source>
        <dbReference type="Google" id="ProtNLM"/>
    </source>
</evidence>
<evidence type="ECO:0000313" key="2">
    <source>
        <dbReference type="EMBL" id="SIO38254.1"/>
    </source>
</evidence>
<protein>
    <recommendedName>
        <fullName evidence="4">3-keto-disaccharide hydrolase domain-containing protein</fullName>
    </recommendedName>
</protein>
<proteinExistence type="predicted"/>
<accession>A0A1N6J1Q4</accession>
<dbReference type="Proteomes" id="UP000185003">
    <property type="component" value="Unassembled WGS sequence"/>
</dbReference>
<keyword evidence="3" id="KW-1185">Reference proteome</keyword>
<name>A0A1N6J1Q4_9BACT</name>